<evidence type="ECO:0000256" key="2">
    <source>
        <dbReference type="SAM" id="SignalP"/>
    </source>
</evidence>
<dbReference type="EMBL" id="JAAGBB010000009">
    <property type="protein sequence ID" value="MBR0664517.1"/>
    <property type="molecule type" value="Genomic_DNA"/>
</dbReference>
<comment type="caution">
    <text evidence="3">The sequence shown here is derived from an EMBL/GenBank/DDBJ whole genome shotgun (WGS) entry which is preliminary data.</text>
</comment>
<keyword evidence="1" id="KW-0472">Membrane</keyword>
<dbReference type="RefSeq" id="WP_211852185.1">
    <property type="nucleotide sequence ID" value="NZ_JAAGBB010000009.1"/>
</dbReference>
<sequence length="207" mass="20188">MLPKRRRIAAIILTALPGPALAHHGMDDATPGTLGEGIMSGFAHPVLGLDHLAFLLAAGLLASAAPRLGYRALAAFLTAGIAGALLHRAAIGLGPVEIGVAVSVLAAGGLLLALGRRTAIIASALAVPGFALAGLFHGHAFAEAVAESPAAVFIAHLAALTLAQAMITGAALLAARAVAGFGNLPFRAAGLGATAVGAFALVTAIGG</sequence>
<dbReference type="Pfam" id="PF04955">
    <property type="entry name" value="HupE_UreJ"/>
    <property type="match status" value="1"/>
</dbReference>
<organism evidence="3 4">
    <name type="scientific">Plastoroseomonas hellenica</name>
    <dbReference type="NCBI Taxonomy" id="2687306"/>
    <lineage>
        <taxon>Bacteria</taxon>
        <taxon>Pseudomonadati</taxon>
        <taxon>Pseudomonadota</taxon>
        <taxon>Alphaproteobacteria</taxon>
        <taxon>Acetobacterales</taxon>
        <taxon>Acetobacteraceae</taxon>
        <taxon>Plastoroseomonas</taxon>
    </lineage>
</organism>
<proteinExistence type="predicted"/>
<reference evidence="4" key="1">
    <citation type="journal article" date="2021" name="Syst. Appl. Microbiol.">
        <title>Roseomonas hellenica sp. nov., isolated from roots of wild-growing Alkanna tinctoria.</title>
        <authorList>
            <person name="Rat A."/>
            <person name="Naranjo H.D."/>
            <person name="Lebbe L."/>
            <person name="Cnockaert M."/>
            <person name="Krigas N."/>
            <person name="Grigoriadou K."/>
            <person name="Maloupa E."/>
            <person name="Willems A."/>
        </authorList>
    </citation>
    <scope>NUCLEOTIDE SEQUENCE [LARGE SCALE GENOMIC DNA]</scope>
    <source>
        <strain evidence="4">LMG 31523</strain>
    </source>
</reference>
<keyword evidence="1" id="KW-0812">Transmembrane</keyword>
<protein>
    <submittedName>
        <fullName evidence="3">Urease accessory protein UreJ</fullName>
    </submittedName>
</protein>
<keyword evidence="1" id="KW-1133">Transmembrane helix</keyword>
<feature type="transmembrane region" description="Helical" evidence="1">
    <location>
        <begin position="186"/>
        <end position="206"/>
    </location>
</feature>
<evidence type="ECO:0000313" key="3">
    <source>
        <dbReference type="EMBL" id="MBR0664517.1"/>
    </source>
</evidence>
<feature type="transmembrane region" description="Helical" evidence="1">
    <location>
        <begin position="119"/>
        <end position="138"/>
    </location>
</feature>
<feature type="signal peptide" evidence="2">
    <location>
        <begin position="1"/>
        <end position="22"/>
    </location>
</feature>
<feature type="chain" id="PRO_5047448090" evidence="2">
    <location>
        <begin position="23"/>
        <end position="207"/>
    </location>
</feature>
<gene>
    <name evidence="3" type="ORF">GXW71_09150</name>
</gene>
<feature type="transmembrane region" description="Helical" evidence="1">
    <location>
        <begin position="38"/>
        <end position="61"/>
    </location>
</feature>
<feature type="transmembrane region" description="Helical" evidence="1">
    <location>
        <begin position="150"/>
        <end position="174"/>
    </location>
</feature>
<keyword evidence="4" id="KW-1185">Reference proteome</keyword>
<evidence type="ECO:0000256" key="1">
    <source>
        <dbReference type="SAM" id="Phobius"/>
    </source>
</evidence>
<keyword evidence="2" id="KW-0732">Signal</keyword>
<evidence type="ECO:0000313" key="4">
    <source>
        <dbReference type="Proteomes" id="UP001196870"/>
    </source>
</evidence>
<dbReference type="InterPro" id="IPR007038">
    <property type="entry name" value="HupE_UreJ"/>
</dbReference>
<accession>A0ABS5EW46</accession>
<name>A0ABS5EW46_9PROT</name>
<feature type="transmembrane region" description="Helical" evidence="1">
    <location>
        <begin position="68"/>
        <end position="86"/>
    </location>
</feature>
<feature type="transmembrane region" description="Helical" evidence="1">
    <location>
        <begin position="92"/>
        <end position="112"/>
    </location>
</feature>
<dbReference type="Proteomes" id="UP001196870">
    <property type="component" value="Unassembled WGS sequence"/>
</dbReference>